<evidence type="ECO:0000256" key="1">
    <source>
        <dbReference type="SAM" id="Phobius"/>
    </source>
</evidence>
<keyword evidence="1" id="KW-0472">Membrane</keyword>
<organism evidence="2">
    <name type="scientific">Pseudomonas aeruginosa</name>
    <dbReference type="NCBI Taxonomy" id="287"/>
    <lineage>
        <taxon>Bacteria</taxon>
        <taxon>Pseudomonadati</taxon>
        <taxon>Pseudomonadota</taxon>
        <taxon>Gammaproteobacteria</taxon>
        <taxon>Pseudomonadales</taxon>
        <taxon>Pseudomonadaceae</taxon>
        <taxon>Pseudomonas</taxon>
    </lineage>
</organism>
<protein>
    <submittedName>
        <fullName evidence="2">Uncharacterized protein</fullName>
    </submittedName>
</protein>
<reference evidence="2" key="1">
    <citation type="submission" date="2020-01" db="EMBL/GenBank/DDBJ databases">
        <authorList>
            <person name="Zhou D."/>
        </authorList>
    </citation>
    <scope>NUCLEOTIDE SEQUENCE</scope>
    <source>
        <strain evidence="2">201330</strain>
        <plasmid evidence="2">p201330-IMP</plasmid>
    </source>
</reference>
<dbReference type="AlphaFoldDB" id="A0A6H1QAI4"/>
<evidence type="ECO:0000313" key="2">
    <source>
        <dbReference type="EMBL" id="QIZ23329.1"/>
    </source>
</evidence>
<keyword evidence="1" id="KW-0812">Transmembrane</keyword>
<keyword evidence="2" id="KW-0614">Plasmid</keyword>
<accession>A0A6H1QAI4</accession>
<name>A0A6H1QAI4_PSEAI</name>
<geneLocation type="plasmid" evidence="2">
    <name>p201330-IMP</name>
</geneLocation>
<sequence>MAQRGPYERQRTFDLYMPCLASKLAFGFSITTLNINIQRAQNNLMATLPFAT</sequence>
<feature type="transmembrane region" description="Helical" evidence="1">
    <location>
        <begin position="15"/>
        <end position="35"/>
    </location>
</feature>
<dbReference type="EMBL" id="MN961671">
    <property type="protein sequence ID" value="QIZ23329.1"/>
    <property type="molecule type" value="Genomic_DNA"/>
</dbReference>
<proteinExistence type="predicted"/>
<keyword evidence="1" id="KW-1133">Transmembrane helix</keyword>